<evidence type="ECO:0000256" key="2">
    <source>
        <dbReference type="SAM" id="Phobius"/>
    </source>
</evidence>
<sequence>MRRLQLLGWITVGTVLCALAVPWFLWGDSTVVAGLPLWLWWHVGWMGLASVVFWTFAQRAWGIGIEPGREGDSSDASGSEPSGLEHGDRSSRPATGGDRP</sequence>
<dbReference type="Pfam" id="PF11755">
    <property type="entry name" value="DUF3311"/>
    <property type="match status" value="1"/>
</dbReference>
<dbReference type="RefSeq" id="WP_204746689.1">
    <property type="nucleotide sequence ID" value="NZ_CP069188.1"/>
</dbReference>
<proteinExistence type="predicted"/>
<evidence type="ECO:0000313" key="3">
    <source>
        <dbReference type="EMBL" id="QRV13709.1"/>
    </source>
</evidence>
<dbReference type="OrthoDB" id="295408at2157"/>
<organism evidence="3 4">
    <name type="scientific">Haloterrigena salifodinae</name>
    <dbReference type="NCBI Taxonomy" id="2675099"/>
    <lineage>
        <taxon>Archaea</taxon>
        <taxon>Methanobacteriati</taxon>
        <taxon>Methanobacteriota</taxon>
        <taxon>Stenosarchaea group</taxon>
        <taxon>Halobacteria</taxon>
        <taxon>Halobacteriales</taxon>
        <taxon>Natrialbaceae</taxon>
        <taxon>Haloterrigena</taxon>
    </lineage>
</organism>
<evidence type="ECO:0000256" key="1">
    <source>
        <dbReference type="SAM" id="MobiDB-lite"/>
    </source>
</evidence>
<gene>
    <name evidence="3" type="ORF">JMJ58_12165</name>
</gene>
<dbReference type="KEGG" id="hsal:JMJ58_12165"/>
<keyword evidence="2" id="KW-0812">Transmembrane</keyword>
<keyword evidence="4" id="KW-1185">Reference proteome</keyword>
<name>A0A8T8DVX5_9EURY</name>
<feature type="transmembrane region" description="Helical" evidence="2">
    <location>
        <begin position="7"/>
        <end position="26"/>
    </location>
</feature>
<feature type="transmembrane region" description="Helical" evidence="2">
    <location>
        <begin position="38"/>
        <end position="57"/>
    </location>
</feature>
<accession>A0A8T8DVX5</accession>
<reference evidence="3 4" key="1">
    <citation type="submission" date="2021-01" db="EMBL/GenBank/DDBJ databases">
        <title>Genome Sequence and Methylation Pattern of Haloterrigena salifodinae BOL5-1, An Extremely Halophilic Archaeon from a Bolivian Salt Mine.</title>
        <authorList>
            <person name="DasSarma P."/>
            <person name="Anton B.P."/>
            <person name="DasSarma S.L."/>
            <person name="von Ehrenheim H.A.L."/>
            <person name="Martinez F.L."/>
            <person name="Guzman D."/>
            <person name="Roberts R.J."/>
            <person name="DasSarma S."/>
        </authorList>
    </citation>
    <scope>NUCLEOTIDE SEQUENCE [LARGE SCALE GENOMIC DNA]</scope>
    <source>
        <strain evidence="3 4">BOL5-1</strain>
    </source>
</reference>
<dbReference type="EMBL" id="CP069188">
    <property type="protein sequence ID" value="QRV13709.1"/>
    <property type="molecule type" value="Genomic_DNA"/>
</dbReference>
<feature type="region of interest" description="Disordered" evidence="1">
    <location>
        <begin position="67"/>
        <end position="100"/>
    </location>
</feature>
<evidence type="ECO:0000313" key="4">
    <source>
        <dbReference type="Proteomes" id="UP000637819"/>
    </source>
</evidence>
<dbReference type="InterPro" id="IPR021741">
    <property type="entry name" value="DUF3311"/>
</dbReference>
<dbReference type="Proteomes" id="UP000637819">
    <property type="component" value="Chromosome"/>
</dbReference>
<protein>
    <submittedName>
        <fullName evidence="3">DUF3311 domain-containing protein</fullName>
    </submittedName>
</protein>
<keyword evidence="2" id="KW-1133">Transmembrane helix</keyword>
<keyword evidence="2" id="KW-0472">Membrane</keyword>
<dbReference type="GeneID" id="62875891"/>
<dbReference type="AlphaFoldDB" id="A0A8T8DVX5"/>